<keyword evidence="2" id="KW-0680">Restriction system</keyword>
<dbReference type="InterPro" id="IPR044946">
    <property type="entry name" value="Restrct_endonuc_typeI_TRD_sf"/>
</dbReference>
<keyword evidence="7" id="KW-1185">Reference proteome</keyword>
<dbReference type="PANTHER" id="PTHR43140:SF1">
    <property type="entry name" value="TYPE I RESTRICTION ENZYME ECOKI SPECIFICITY SUBUNIT"/>
    <property type="match status" value="1"/>
</dbReference>
<dbReference type="GO" id="GO:0009307">
    <property type="term" value="P:DNA restriction-modification system"/>
    <property type="evidence" value="ECO:0007669"/>
    <property type="project" value="UniProtKB-KW"/>
</dbReference>
<organism evidence="6 7">
    <name type="scientific">Anaerovibrio lipolyticus</name>
    <dbReference type="NCBI Taxonomy" id="82374"/>
    <lineage>
        <taxon>Bacteria</taxon>
        <taxon>Bacillati</taxon>
        <taxon>Bacillota</taxon>
        <taxon>Negativicutes</taxon>
        <taxon>Selenomonadales</taxon>
        <taxon>Selenomonadaceae</taxon>
        <taxon>Anaerovibrio</taxon>
    </lineage>
</organism>
<comment type="subunit">
    <text evidence="4">The methyltransferase is composed of M and S polypeptides.</text>
</comment>
<dbReference type="CDD" id="cd17496">
    <property type="entry name" value="RMtype1_S_BliBORF2384P-TRD1-CR1_like"/>
    <property type="match status" value="1"/>
</dbReference>
<evidence type="ECO:0000256" key="3">
    <source>
        <dbReference type="ARBA" id="ARBA00023125"/>
    </source>
</evidence>
<comment type="similarity">
    <text evidence="1">Belongs to the type-I restriction system S methylase family.</text>
</comment>
<dbReference type="eggNOG" id="COG0732">
    <property type="taxonomic scope" value="Bacteria"/>
</dbReference>
<comment type="caution">
    <text evidence="6">The sequence shown here is derived from an EMBL/GenBank/DDBJ whole genome shotgun (WGS) entry which is preliminary data.</text>
</comment>
<evidence type="ECO:0000256" key="1">
    <source>
        <dbReference type="ARBA" id="ARBA00010923"/>
    </source>
</evidence>
<dbReference type="PANTHER" id="PTHR43140">
    <property type="entry name" value="TYPE-1 RESTRICTION ENZYME ECOKI SPECIFICITY PROTEIN"/>
    <property type="match status" value="1"/>
</dbReference>
<feature type="domain" description="Type I restriction modification DNA specificity" evidence="5">
    <location>
        <begin position="27"/>
        <end position="178"/>
    </location>
</feature>
<dbReference type="GO" id="GO:0003677">
    <property type="term" value="F:DNA binding"/>
    <property type="evidence" value="ECO:0007669"/>
    <property type="project" value="UniProtKB-KW"/>
</dbReference>
<gene>
    <name evidence="6" type="ORF">NZ47_00225</name>
</gene>
<evidence type="ECO:0000256" key="2">
    <source>
        <dbReference type="ARBA" id="ARBA00022747"/>
    </source>
</evidence>
<dbReference type="STRING" id="82374.NZ47_00225"/>
<evidence type="ECO:0000313" key="7">
    <source>
        <dbReference type="Proteomes" id="UP000030993"/>
    </source>
</evidence>
<sequence>MAKKQLTLEEKIQNALVPEEEQPFKVPENWCWARLGSVGSIILGQYPKREDATDDDTFIPVISGVAELDDNSITVKKYTKTATKVSQTGDLVISMKNNIGKSVIADKEYCLGRGVAAFRSDCVDISYTRQLLSNFKDYLYENATGTATIQIAGKVLQNMPIPLPPLEEQKRIVSVLESSCADLDRAGELIEGVLAGTEIRKKAIINGGVNGKLTSFWRKIKGISRDSWCTKPLDSSDIHESFGQWLKQSQCVSNQSENMQDVQVSVPTLPEQQEIASIIRNLLAKENTVITNCQNVLSSIETIKKSILDRAFRGELGTNDTTEEYTLNILKEELQNQ</sequence>
<evidence type="ECO:0000259" key="5">
    <source>
        <dbReference type="Pfam" id="PF01420"/>
    </source>
</evidence>
<dbReference type="SUPFAM" id="SSF116734">
    <property type="entry name" value="DNA methylase specificity domain"/>
    <property type="match status" value="2"/>
</dbReference>
<evidence type="ECO:0000313" key="6">
    <source>
        <dbReference type="EMBL" id="KHM53226.1"/>
    </source>
</evidence>
<accession>A0A0B2K3A9</accession>
<dbReference type="Gene3D" id="3.90.220.20">
    <property type="entry name" value="DNA methylase specificity domains"/>
    <property type="match status" value="2"/>
</dbReference>
<protein>
    <recommendedName>
        <fullName evidence="5">Type I restriction modification DNA specificity domain-containing protein</fullName>
    </recommendedName>
</protein>
<dbReference type="RefSeq" id="WP_039205614.1">
    <property type="nucleotide sequence ID" value="NZ_JSCE01000002.1"/>
</dbReference>
<dbReference type="InterPro" id="IPR051212">
    <property type="entry name" value="Type-I_RE_S_subunit"/>
</dbReference>
<dbReference type="AlphaFoldDB" id="A0A0B2K3A9"/>
<reference evidence="6 7" key="1">
    <citation type="journal article" date="2013" name="PLoS ONE">
        <title>Identification and characterization of three novel lipases belonging to families II and V from Anaerovibrio lipolyticus 5ST.</title>
        <authorList>
            <person name="Prive F."/>
            <person name="Kaderbhai N.N."/>
            <person name="Girdwood S."/>
            <person name="Worgan H.J."/>
            <person name="Pinloche E."/>
            <person name="Scollan N.D."/>
            <person name="Huws S.A."/>
            <person name="Newbold C.J."/>
        </authorList>
    </citation>
    <scope>NUCLEOTIDE SEQUENCE [LARGE SCALE GENOMIC DNA]</scope>
    <source>
        <strain evidence="6 7">5S</strain>
    </source>
</reference>
<keyword evidence="3" id="KW-0238">DNA-binding</keyword>
<dbReference type="InterPro" id="IPR000055">
    <property type="entry name" value="Restrct_endonuc_typeI_TRD"/>
</dbReference>
<name>A0A0B2K3A9_9FIRM</name>
<evidence type="ECO:0000256" key="4">
    <source>
        <dbReference type="ARBA" id="ARBA00038652"/>
    </source>
</evidence>
<dbReference type="Pfam" id="PF01420">
    <property type="entry name" value="Methylase_S"/>
    <property type="match status" value="1"/>
</dbReference>
<dbReference type="Proteomes" id="UP000030993">
    <property type="component" value="Unassembled WGS sequence"/>
</dbReference>
<proteinExistence type="inferred from homology"/>
<dbReference type="EMBL" id="JSCE01000002">
    <property type="protein sequence ID" value="KHM53226.1"/>
    <property type="molecule type" value="Genomic_DNA"/>
</dbReference>